<evidence type="ECO:0000313" key="14">
    <source>
        <dbReference type="Proteomes" id="UP001140217"/>
    </source>
</evidence>
<evidence type="ECO:0000256" key="1">
    <source>
        <dbReference type="ARBA" id="ARBA00007447"/>
    </source>
</evidence>
<dbReference type="InterPro" id="IPR034164">
    <property type="entry name" value="Pepsin-like_dom"/>
</dbReference>
<keyword evidence="2 9" id="KW-0645">Protease</keyword>
<dbReference type="FunFam" id="2.40.70.10:FF:000008">
    <property type="entry name" value="Cathepsin D"/>
    <property type="match status" value="1"/>
</dbReference>
<dbReference type="InterPro" id="IPR033121">
    <property type="entry name" value="PEPTIDASE_A1"/>
</dbReference>
<evidence type="ECO:0000256" key="2">
    <source>
        <dbReference type="ARBA" id="ARBA00022670"/>
    </source>
</evidence>
<feature type="active site" evidence="7">
    <location>
        <position position="105"/>
    </location>
</feature>
<organism evidence="13 14">
    <name type="scientific">Coemansia javaensis</name>
    <dbReference type="NCBI Taxonomy" id="2761396"/>
    <lineage>
        <taxon>Eukaryota</taxon>
        <taxon>Fungi</taxon>
        <taxon>Fungi incertae sedis</taxon>
        <taxon>Zoopagomycota</taxon>
        <taxon>Kickxellomycotina</taxon>
        <taxon>Kickxellomycetes</taxon>
        <taxon>Kickxellales</taxon>
        <taxon>Kickxellaceae</taxon>
        <taxon>Coemansia</taxon>
    </lineage>
</organism>
<evidence type="ECO:0000259" key="12">
    <source>
        <dbReference type="PROSITE" id="PS51767"/>
    </source>
</evidence>
<feature type="signal peptide" evidence="11">
    <location>
        <begin position="1"/>
        <end position="23"/>
    </location>
</feature>
<feature type="domain" description="Peptidase A1" evidence="12">
    <location>
        <begin position="87"/>
        <end position="416"/>
    </location>
</feature>
<keyword evidence="4 9" id="KW-0378">Hydrolase</keyword>
<dbReference type="Proteomes" id="UP001140217">
    <property type="component" value="Unassembled WGS sequence"/>
</dbReference>
<dbReference type="InterPro" id="IPR001969">
    <property type="entry name" value="Aspartic_peptidase_AS"/>
</dbReference>
<dbReference type="Gene3D" id="2.40.70.10">
    <property type="entry name" value="Acid Proteases"/>
    <property type="match status" value="2"/>
</dbReference>
<feature type="disulfide bond" evidence="8">
    <location>
        <begin position="337"/>
        <end position="379"/>
    </location>
</feature>
<protein>
    <recommendedName>
        <fullName evidence="12">Peptidase A1 domain-containing protein</fullName>
    </recommendedName>
</protein>
<accession>A0A9W8H7S4</accession>
<evidence type="ECO:0000256" key="6">
    <source>
        <dbReference type="ARBA" id="ARBA00023157"/>
    </source>
</evidence>
<feature type="chain" id="PRO_5040861893" description="Peptidase A1 domain-containing protein" evidence="11">
    <location>
        <begin position="24"/>
        <end position="484"/>
    </location>
</feature>
<keyword evidence="14" id="KW-1185">Reference proteome</keyword>
<keyword evidence="3 9" id="KW-0064">Aspartyl protease</keyword>
<dbReference type="PROSITE" id="PS51767">
    <property type="entry name" value="PEPTIDASE_A1"/>
    <property type="match status" value="1"/>
</dbReference>
<keyword evidence="5" id="KW-0865">Zymogen</keyword>
<evidence type="ECO:0000256" key="3">
    <source>
        <dbReference type="ARBA" id="ARBA00022750"/>
    </source>
</evidence>
<dbReference type="GO" id="GO:0004190">
    <property type="term" value="F:aspartic-type endopeptidase activity"/>
    <property type="evidence" value="ECO:0007669"/>
    <property type="project" value="UniProtKB-KW"/>
</dbReference>
<keyword evidence="11" id="KW-0732">Signal</keyword>
<dbReference type="AlphaFoldDB" id="A0A9W8H7S4"/>
<dbReference type="SUPFAM" id="SSF50630">
    <property type="entry name" value="Acid proteases"/>
    <property type="match status" value="1"/>
</dbReference>
<dbReference type="PANTHER" id="PTHR47966:SF51">
    <property type="entry name" value="BETA-SITE APP-CLEAVING ENZYME, ISOFORM A-RELATED"/>
    <property type="match status" value="1"/>
</dbReference>
<dbReference type="CDD" id="cd05471">
    <property type="entry name" value="pepsin_like"/>
    <property type="match status" value="1"/>
</dbReference>
<evidence type="ECO:0000256" key="8">
    <source>
        <dbReference type="PIRSR" id="PIRSR601461-2"/>
    </source>
</evidence>
<feature type="disulfide bond" evidence="8">
    <location>
        <begin position="118"/>
        <end position="123"/>
    </location>
</feature>
<comment type="caution">
    <text evidence="13">The sequence shown here is derived from an EMBL/GenBank/DDBJ whole genome shotgun (WGS) entry which is preliminary data.</text>
</comment>
<evidence type="ECO:0000313" key="13">
    <source>
        <dbReference type="EMBL" id="KAJ2777728.1"/>
    </source>
</evidence>
<evidence type="ECO:0000256" key="9">
    <source>
        <dbReference type="RuleBase" id="RU000454"/>
    </source>
</evidence>
<dbReference type="GO" id="GO:0006508">
    <property type="term" value="P:proteolysis"/>
    <property type="evidence" value="ECO:0007669"/>
    <property type="project" value="UniProtKB-KW"/>
</dbReference>
<evidence type="ECO:0000256" key="4">
    <source>
        <dbReference type="ARBA" id="ARBA00022801"/>
    </source>
</evidence>
<keyword evidence="6 8" id="KW-1015">Disulfide bond</keyword>
<dbReference type="EMBL" id="JANBUL010000272">
    <property type="protein sequence ID" value="KAJ2777728.1"/>
    <property type="molecule type" value="Genomic_DNA"/>
</dbReference>
<dbReference type="OrthoDB" id="15189at2759"/>
<dbReference type="PROSITE" id="PS00141">
    <property type="entry name" value="ASP_PROTEASE"/>
    <property type="match status" value="1"/>
</dbReference>
<evidence type="ECO:0000256" key="5">
    <source>
        <dbReference type="ARBA" id="ARBA00023145"/>
    </source>
</evidence>
<comment type="similarity">
    <text evidence="1 9">Belongs to the peptidase A1 family.</text>
</comment>
<evidence type="ECO:0000256" key="7">
    <source>
        <dbReference type="PIRSR" id="PIRSR601461-1"/>
    </source>
</evidence>
<feature type="region of interest" description="Disordered" evidence="10">
    <location>
        <begin position="429"/>
        <end position="462"/>
    </location>
</feature>
<name>A0A9W8H7S4_9FUNG</name>
<dbReference type="PRINTS" id="PR00792">
    <property type="entry name" value="PEPSIN"/>
</dbReference>
<proteinExistence type="inferred from homology"/>
<dbReference type="InterPro" id="IPR001461">
    <property type="entry name" value="Aspartic_peptidase_A1"/>
</dbReference>
<dbReference type="Pfam" id="PF00026">
    <property type="entry name" value="Asp"/>
    <property type="match status" value="1"/>
</dbReference>
<evidence type="ECO:0000256" key="11">
    <source>
        <dbReference type="SAM" id="SignalP"/>
    </source>
</evidence>
<feature type="active site" evidence="7">
    <location>
        <position position="306"/>
    </location>
</feature>
<evidence type="ECO:0000256" key="10">
    <source>
        <dbReference type="SAM" id="MobiDB-lite"/>
    </source>
</evidence>
<gene>
    <name evidence="13" type="ORF">H4R18_004994</name>
</gene>
<dbReference type="PANTHER" id="PTHR47966">
    <property type="entry name" value="BETA-SITE APP-CLEAVING ENZYME, ISOFORM A-RELATED"/>
    <property type="match status" value="1"/>
</dbReference>
<sequence length="484" mass="50822">MWPLCVWSTLALVALVGGPLAAAAAAAAAGHTSIPLRRGTIFVRHRSQPRHYALEKHAAFLSPLPPTPHAIRRDAAPSGAPTTTLFYAGHISLGTPPQRFLVNFDTGSADFWIPSARCASATCRMHHRFNATQSSTYAMRPALRGTDHPPTVDIQYGTGMVAIEPAEDALGWGSIRAANVTFGEAVLMTPDFDAQFDGLFGLAFSALSSPGLEPPFLTLARHGLLNSNRFSFTLRDEGGWLDLGRPPDDTLDADAAWVKLVRPQFWAVNVDRVDVEPARLAPGGPDMGPQQVGGLGLAARGIGLFDSGTTTILCPTEVAARINRLIGASDDGLLVDCSASASGPTFRFAISGRDGGPGFAISVAPHQYILGDGTPAHGCMSAFQPGGPKDKWVLGLPFFANRTITFDADNGRIGLRRASVARHEIVAEDDASAGPGARPHSQRAPGIFAAGPDAPSRAAPAHAHGSRWLRAAAAPLLAAALCRA</sequence>
<reference evidence="13" key="1">
    <citation type="submission" date="2022-07" db="EMBL/GenBank/DDBJ databases">
        <title>Phylogenomic reconstructions and comparative analyses of Kickxellomycotina fungi.</title>
        <authorList>
            <person name="Reynolds N.K."/>
            <person name="Stajich J.E."/>
            <person name="Barry K."/>
            <person name="Grigoriev I.V."/>
            <person name="Crous P."/>
            <person name="Smith M.E."/>
        </authorList>
    </citation>
    <scope>NUCLEOTIDE SEQUENCE</scope>
    <source>
        <strain evidence="13">NBRC 105414</strain>
    </source>
</reference>
<dbReference type="InterPro" id="IPR021109">
    <property type="entry name" value="Peptidase_aspartic_dom_sf"/>
</dbReference>